<dbReference type="RefSeq" id="WP_109924430.1">
    <property type="nucleotide sequence ID" value="NZ_QGNZ01000001.1"/>
</dbReference>
<dbReference type="InterPro" id="IPR029044">
    <property type="entry name" value="Nucleotide-diphossugar_trans"/>
</dbReference>
<dbReference type="GO" id="GO:0016757">
    <property type="term" value="F:glycosyltransferase activity"/>
    <property type="evidence" value="ECO:0007669"/>
    <property type="project" value="UniProtKB-KW"/>
</dbReference>
<dbReference type="InterPro" id="IPR001173">
    <property type="entry name" value="Glyco_trans_2-like"/>
</dbReference>
<name>A0A317EQ28_9SPHI</name>
<dbReference type="CDD" id="cd04186">
    <property type="entry name" value="GT_2_like_c"/>
    <property type="match status" value="1"/>
</dbReference>
<evidence type="ECO:0000259" key="4">
    <source>
        <dbReference type="Pfam" id="PF00535"/>
    </source>
</evidence>
<reference evidence="5 6" key="1">
    <citation type="submission" date="2018-05" db="EMBL/GenBank/DDBJ databases">
        <title>Pedobacter paludis sp. nov., isolated from wetland soil.</title>
        <authorList>
            <person name="Zhang Y."/>
            <person name="Wang G."/>
        </authorList>
    </citation>
    <scope>NUCLEOTIDE SEQUENCE [LARGE SCALE GENOMIC DNA]</scope>
    <source>
        <strain evidence="5 6">KCTC22721</strain>
    </source>
</reference>
<evidence type="ECO:0000256" key="1">
    <source>
        <dbReference type="ARBA" id="ARBA00006739"/>
    </source>
</evidence>
<evidence type="ECO:0000256" key="3">
    <source>
        <dbReference type="ARBA" id="ARBA00022679"/>
    </source>
</evidence>
<sequence length="337" mass="38651">MNPSVAIVILNWNGKAFLQQFLPGILRTEYDNLQVIVGDNASTDDSVAFLKAQFPSVKIIQNSLNYGFAGGYNKVLEQVEADYFVLLNSDVEVTPNWIKPVIDLMESDAQIAAAQPKIKWQLNKKQFEYAGAAGGYLDIYGYPFCRGRLFNVYEFDSGQYNEAKEVFWASGAAFFVRSNCWRETGGLDADLFAHMEEIDLCWRLKNLNYKILYCPDAEVYHVGGGTLQTENPFKTYLNFRNNLIIMQKNLPKGDAVFRITLRMWIDFIAWWHFLLTGKPKFTLAVSKAHFHFVKSIFKTAAKRKATQKPYFKHAGVYSSSIVWAFFIKKIKYFSKLS</sequence>
<keyword evidence="3 5" id="KW-0808">Transferase</keyword>
<proteinExistence type="inferred from homology"/>
<organism evidence="5 6">
    <name type="scientific">Pedobacter yonginense</name>
    <dbReference type="NCBI Taxonomy" id="651869"/>
    <lineage>
        <taxon>Bacteria</taxon>
        <taxon>Pseudomonadati</taxon>
        <taxon>Bacteroidota</taxon>
        <taxon>Sphingobacteriia</taxon>
        <taxon>Sphingobacteriales</taxon>
        <taxon>Sphingobacteriaceae</taxon>
        <taxon>Pedobacter</taxon>
    </lineage>
</organism>
<keyword evidence="6" id="KW-1185">Reference proteome</keyword>
<protein>
    <submittedName>
        <fullName evidence="5">Glycosyl transferase family 2</fullName>
    </submittedName>
</protein>
<dbReference type="Proteomes" id="UP000245379">
    <property type="component" value="Unassembled WGS sequence"/>
</dbReference>
<dbReference type="EMBL" id="QGNZ01000001">
    <property type="protein sequence ID" value="PWS29001.1"/>
    <property type="molecule type" value="Genomic_DNA"/>
</dbReference>
<dbReference type="PANTHER" id="PTHR43179">
    <property type="entry name" value="RHAMNOSYLTRANSFERASE WBBL"/>
    <property type="match status" value="1"/>
</dbReference>
<keyword evidence="2" id="KW-0328">Glycosyltransferase</keyword>
<evidence type="ECO:0000256" key="2">
    <source>
        <dbReference type="ARBA" id="ARBA00022676"/>
    </source>
</evidence>
<dbReference type="Gene3D" id="3.90.550.10">
    <property type="entry name" value="Spore Coat Polysaccharide Biosynthesis Protein SpsA, Chain A"/>
    <property type="match status" value="1"/>
</dbReference>
<dbReference type="OrthoDB" id="9771846at2"/>
<dbReference type="Pfam" id="PF00535">
    <property type="entry name" value="Glycos_transf_2"/>
    <property type="match status" value="1"/>
</dbReference>
<comment type="similarity">
    <text evidence="1">Belongs to the glycosyltransferase 2 family.</text>
</comment>
<feature type="domain" description="Glycosyltransferase 2-like" evidence="4">
    <location>
        <begin position="7"/>
        <end position="115"/>
    </location>
</feature>
<gene>
    <name evidence="5" type="ORF">DHW03_03980</name>
</gene>
<dbReference type="PANTHER" id="PTHR43179:SF12">
    <property type="entry name" value="GALACTOFURANOSYLTRANSFERASE GLFT2"/>
    <property type="match status" value="1"/>
</dbReference>
<accession>A0A317EQ28</accession>
<dbReference type="AlphaFoldDB" id="A0A317EQ28"/>
<evidence type="ECO:0000313" key="6">
    <source>
        <dbReference type="Proteomes" id="UP000245379"/>
    </source>
</evidence>
<evidence type="ECO:0000313" key="5">
    <source>
        <dbReference type="EMBL" id="PWS29001.1"/>
    </source>
</evidence>
<comment type="caution">
    <text evidence="5">The sequence shown here is derived from an EMBL/GenBank/DDBJ whole genome shotgun (WGS) entry which is preliminary data.</text>
</comment>
<dbReference type="SUPFAM" id="SSF53448">
    <property type="entry name" value="Nucleotide-diphospho-sugar transferases"/>
    <property type="match status" value="1"/>
</dbReference>